<dbReference type="HOGENOM" id="CLU_000604_1_23_0"/>
<dbReference type="PROSITE" id="PS50893">
    <property type="entry name" value="ABC_TRANSPORTER_2"/>
    <property type="match status" value="1"/>
</dbReference>
<dbReference type="SUPFAM" id="SSF52540">
    <property type="entry name" value="P-loop containing nucleoside triphosphate hydrolases"/>
    <property type="match status" value="1"/>
</dbReference>
<dbReference type="FunFam" id="3.40.50.300:FF:000016">
    <property type="entry name" value="Oligopeptide ABC transporter ATP-binding component"/>
    <property type="match status" value="1"/>
</dbReference>
<dbReference type="AlphaFoldDB" id="D1C9E6"/>
<feature type="domain" description="ABC transporter" evidence="5">
    <location>
        <begin position="10"/>
        <end position="265"/>
    </location>
</feature>
<evidence type="ECO:0000313" key="7">
    <source>
        <dbReference type="Proteomes" id="UP000002027"/>
    </source>
</evidence>
<evidence type="ECO:0000259" key="5">
    <source>
        <dbReference type="PROSITE" id="PS50893"/>
    </source>
</evidence>
<dbReference type="InterPro" id="IPR003593">
    <property type="entry name" value="AAA+_ATPase"/>
</dbReference>
<dbReference type="Pfam" id="PF00005">
    <property type="entry name" value="ABC_tran"/>
    <property type="match status" value="1"/>
</dbReference>
<dbReference type="SMART" id="SM00382">
    <property type="entry name" value="AAA"/>
    <property type="match status" value="1"/>
</dbReference>
<dbReference type="Proteomes" id="UP000002027">
    <property type="component" value="Chromosome 2"/>
</dbReference>
<dbReference type="PANTHER" id="PTHR43776:SF7">
    <property type="entry name" value="D,D-DIPEPTIDE TRANSPORT ATP-BINDING PROTEIN DDPF-RELATED"/>
    <property type="match status" value="1"/>
</dbReference>
<dbReference type="KEGG" id="sti:Sthe_3037"/>
<dbReference type="EMBL" id="CP001824">
    <property type="protein sequence ID" value="ACZ40439.1"/>
    <property type="molecule type" value="Genomic_DNA"/>
</dbReference>
<name>D1C9E6_SPHTD</name>
<dbReference type="InterPro" id="IPR013563">
    <property type="entry name" value="Oligopep_ABC_C"/>
</dbReference>
<dbReference type="PROSITE" id="PS00211">
    <property type="entry name" value="ABC_TRANSPORTER_1"/>
    <property type="match status" value="1"/>
</dbReference>
<comment type="similarity">
    <text evidence="1">Belongs to the ABC transporter superfamily.</text>
</comment>
<accession>D1C9E6</accession>
<dbReference type="InterPro" id="IPR050319">
    <property type="entry name" value="ABC_transp_ATP-bind"/>
</dbReference>
<dbReference type="GO" id="GO:0016887">
    <property type="term" value="F:ATP hydrolysis activity"/>
    <property type="evidence" value="ECO:0007669"/>
    <property type="project" value="InterPro"/>
</dbReference>
<dbReference type="GO" id="GO:0015833">
    <property type="term" value="P:peptide transport"/>
    <property type="evidence" value="ECO:0007669"/>
    <property type="project" value="InterPro"/>
</dbReference>
<keyword evidence="4" id="KW-0067">ATP-binding</keyword>
<dbReference type="NCBIfam" id="TIGR01727">
    <property type="entry name" value="oligo_HPY"/>
    <property type="match status" value="1"/>
</dbReference>
<evidence type="ECO:0000313" key="6">
    <source>
        <dbReference type="EMBL" id="ACZ40439.1"/>
    </source>
</evidence>
<gene>
    <name evidence="6" type="ordered locus">Sthe_3037</name>
</gene>
<dbReference type="PANTHER" id="PTHR43776">
    <property type="entry name" value="TRANSPORT ATP-BINDING PROTEIN"/>
    <property type="match status" value="1"/>
</dbReference>
<evidence type="ECO:0000256" key="4">
    <source>
        <dbReference type="ARBA" id="ARBA00022840"/>
    </source>
</evidence>
<keyword evidence="2" id="KW-0813">Transport</keyword>
<reference evidence="7" key="1">
    <citation type="submission" date="2009-11" db="EMBL/GenBank/DDBJ databases">
        <title>The complete chromosome 2 of Sphaerobacter thermophilus DSM 20745.</title>
        <authorList>
            <person name="Lucas S."/>
            <person name="Copeland A."/>
            <person name="Lapidus A."/>
            <person name="Glavina del Rio T."/>
            <person name="Dalin E."/>
            <person name="Tice H."/>
            <person name="Bruce D."/>
            <person name="Goodwin L."/>
            <person name="Pitluck S."/>
            <person name="Kyrpides N."/>
            <person name="Mavromatis K."/>
            <person name="Ivanova N."/>
            <person name="Mikhailova N."/>
            <person name="LaButti K.M."/>
            <person name="Clum A."/>
            <person name="Sun H.I."/>
            <person name="Brettin T."/>
            <person name="Detter J.C."/>
            <person name="Han C."/>
            <person name="Larimer F."/>
            <person name="Land M."/>
            <person name="Hauser L."/>
            <person name="Markowitz V."/>
            <person name="Cheng J.F."/>
            <person name="Hugenholtz P."/>
            <person name="Woyke T."/>
            <person name="Wu D."/>
            <person name="Steenblock K."/>
            <person name="Schneider S."/>
            <person name="Pukall R."/>
            <person name="Goeker M."/>
            <person name="Klenk H.P."/>
            <person name="Eisen J.A."/>
        </authorList>
    </citation>
    <scope>NUCLEOTIDE SEQUENCE [LARGE SCALE GENOMIC DNA]</scope>
    <source>
        <strain evidence="7">ATCC 49802 / DSM 20745 / S 6022</strain>
    </source>
</reference>
<dbReference type="InterPro" id="IPR003439">
    <property type="entry name" value="ABC_transporter-like_ATP-bd"/>
</dbReference>
<evidence type="ECO:0000256" key="1">
    <source>
        <dbReference type="ARBA" id="ARBA00005417"/>
    </source>
</evidence>
<keyword evidence="3" id="KW-0547">Nucleotide-binding</keyword>
<dbReference type="Gene3D" id="3.40.50.300">
    <property type="entry name" value="P-loop containing nucleotide triphosphate hydrolases"/>
    <property type="match status" value="1"/>
</dbReference>
<dbReference type="GO" id="GO:0005524">
    <property type="term" value="F:ATP binding"/>
    <property type="evidence" value="ECO:0007669"/>
    <property type="project" value="UniProtKB-KW"/>
</dbReference>
<evidence type="ECO:0000256" key="2">
    <source>
        <dbReference type="ARBA" id="ARBA00022448"/>
    </source>
</evidence>
<evidence type="ECO:0000256" key="3">
    <source>
        <dbReference type="ARBA" id="ARBA00022741"/>
    </source>
</evidence>
<protein>
    <submittedName>
        <fullName evidence="6">Oligopeptide/dipeptide ABC transporter, ATPase subunit</fullName>
    </submittedName>
</protein>
<proteinExistence type="inferred from homology"/>
<dbReference type="CDD" id="cd03257">
    <property type="entry name" value="ABC_NikE_OppD_transporters"/>
    <property type="match status" value="1"/>
</dbReference>
<dbReference type="Pfam" id="PF08352">
    <property type="entry name" value="oligo_HPY"/>
    <property type="match status" value="1"/>
</dbReference>
<dbReference type="eggNOG" id="COG4608">
    <property type="taxonomic scope" value="Bacteria"/>
</dbReference>
<dbReference type="OrthoDB" id="9779287at2"/>
<organism evidence="6 7">
    <name type="scientific">Sphaerobacter thermophilus (strain ATCC 49802 / DSM 20745 / KCCM 41009 / NCIMB 13125 / S 6022)</name>
    <dbReference type="NCBI Taxonomy" id="479434"/>
    <lineage>
        <taxon>Bacteria</taxon>
        <taxon>Pseudomonadati</taxon>
        <taxon>Thermomicrobiota</taxon>
        <taxon>Thermomicrobia</taxon>
        <taxon>Sphaerobacterales</taxon>
        <taxon>Sphaerobacterineae</taxon>
        <taxon>Sphaerobacteraceae</taxon>
        <taxon>Sphaerobacter</taxon>
    </lineage>
</organism>
<keyword evidence="7" id="KW-1185">Reference proteome</keyword>
<dbReference type="GO" id="GO:0055085">
    <property type="term" value="P:transmembrane transport"/>
    <property type="evidence" value="ECO:0007669"/>
    <property type="project" value="UniProtKB-ARBA"/>
</dbReference>
<sequence>MTATHDRTLVEARGVVKHFVSRPGIVARLIAREKETVLQAVAGVDLAVRRGETLGLVGESGCGKTTLGRLLLRLHEPTSGEIYFDGERIDNASGERLARFRQEAQIVFQNPYASLNPRKTVRQILAVPLARRGVRDYYAQEAESVALLRRVGLNERHLDAYPHQFSGGQRQRIGIARSLAVRPRFIVADEPVSSLDVSIQAQILNLLEELQEEYGLSYLFVAHNLAVVRHVSDRVAVMYLGKIVEQAPTDELYANPQHPYTRALLSAIPRLERRPRERIVLRGDLPDPTNPPSGCRFHTRCPYKIGRICETEVPRWVERNGHGVACHLFASEATTGGNR</sequence>
<dbReference type="RefSeq" id="WP_012873474.1">
    <property type="nucleotide sequence ID" value="NC_013524.1"/>
</dbReference>
<reference evidence="6 7" key="2">
    <citation type="journal article" date="2010" name="Stand. Genomic Sci.">
        <title>Complete genome sequence of Desulfohalobium retbaense type strain (HR(100)).</title>
        <authorList>
            <person name="Spring S."/>
            <person name="Nolan M."/>
            <person name="Lapidus A."/>
            <person name="Glavina Del Rio T."/>
            <person name="Copeland A."/>
            <person name="Tice H."/>
            <person name="Cheng J.F."/>
            <person name="Lucas S."/>
            <person name="Land M."/>
            <person name="Chen F."/>
            <person name="Bruce D."/>
            <person name="Goodwin L."/>
            <person name="Pitluck S."/>
            <person name="Ivanova N."/>
            <person name="Mavromatis K."/>
            <person name="Mikhailova N."/>
            <person name="Pati A."/>
            <person name="Chen A."/>
            <person name="Palaniappan K."/>
            <person name="Hauser L."/>
            <person name="Chang Y.J."/>
            <person name="Jeffries C.D."/>
            <person name="Munk C."/>
            <person name="Kiss H."/>
            <person name="Chain P."/>
            <person name="Han C."/>
            <person name="Brettin T."/>
            <person name="Detter J.C."/>
            <person name="Schuler E."/>
            <person name="Goker M."/>
            <person name="Rohde M."/>
            <person name="Bristow J."/>
            <person name="Eisen J.A."/>
            <person name="Markowitz V."/>
            <person name="Hugenholtz P."/>
            <person name="Kyrpides N.C."/>
            <person name="Klenk H.P."/>
        </authorList>
    </citation>
    <scope>NUCLEOTIDE SEQUENCE [LARGE SCALE GENOMIC DNA]</scope>
    <source>
        <strain evidence="7">ATCC 49802 / DSM 20745 / S 6022</strain>
    </source>
</reference>
<dbReference type="STRING" id="479434.Sthe_3037"/>
<dbReference type="InterPro" id="IPR027417">
    <property type="entry name" value="P-loop_NTPase"/>
</dbReference>
<dbReference type="InterPro" id="IPR017871">
    <property type="entry name" value="ABC_transporter-like_CS"/>
</dbReference>
<dbReference type="InParanoid" id="D1C9E6"/>